<proteinExistence type="predicted"/>
<sequence>MNISMRLFVTDAALRKGDPKRQLVFKALCALEEAVREAERGKVHPSLGLRFALAYLYAVGERRREWFDRQPYVEFWQLATKEDAPTRGGQTMAGSARLTGLTSSINAIGRAAGIEITPDVGQKLRRAVDQVDSNKPKKAASSDV</sequence>
<dbReference type="RefSeq" id="WP_380941729.1">
    <property type="nucleotide sequence ID" value="NZ_JBHUFC010000023.1"/>
</dbReference>
<accession>A0ABW4NLW5</accession>
<keyword evidence="2" id="KW-1185">Reference proteome</keyword>
<organism evidence="1 2">
    <name type="scientific">Sphingomonas floccifaciens</name>
    <dbReference type="NCBI Taxonomy" id="1844115"/>
    <lineage>
        <taxon>Bacteria</taxon>
        <taxon>Pseudomonadati</taxon>
        <taxon>Pseudomonadota</taxon>
        <taxon>Alphaproteobacteria</taxon>
        <taxon>Sphingomonadales</taxon>
        <taxon>Sphingomonadaceae</taxon>
        <taxon>Sphingomonas</taxon>
    </lineage>
</organism>
<comment type="caution">
    <text evidence="1">The sequence shown here is derived from an EMBL/GenBank/DDBJ whole genome shotgun (WGS) entry which is preliminary data.</text>
</comment>
<evidence type="ECO:0000313" key="2">
    <source>
        <dbReference type="Proteomes" id="UP001597283"/>
    </source>
</evidence>
<evidence type="ECO:0000313" key="1">
    <source>
        <dbReference type="EMBL" id="MFD1789635.1"/>
    </source>
</evidence>
<name>A0ABW4NLW5_9SPHN</name>
<dbReference type="Proteomes" id="UP001597283">
    <property type="component" value="Unassembled WGS sequence"/>
</dbReference>
<dbReference type="EMBL" id="JBHUFC010000023">
    <property type="protein sequence ID" value="MFD1789635.1"/>
    <property type="molecule type" value="Genomic_DNA"/>
</dbReference>
<protein>
    <submittedName>
        <fullName evidence="1">Uncharacterized protein</fullName>
    </submittedName>
</protein>
<reference evidence="2" key="1">
    <citation type="journal article" date="2019" name="Int. J. Syst. Evol. Microbiol.">
        <title>The Global Catalogue of Microorganisms (GCM) 10K type strain sequencing project: providing services to taxonomists for standard genome sequencing and annotation.</title>
        <authorList>
            <consortium name="The Broad Institute Genomics Platform"/>
            <consortium name="The Broad Institute Genome Sequencing Center for Infectious Disease"/>
            <person name="Wu L."/>
            <person name="Ma J."/>
        </authorList>
    </citation>
    <scope>NUCLEOTIDE SEQUENCE [LARGE SCALE GENOMIC DNA]</scope>
    <source>
        <strain evidence="2">Q85</strain>
    </source>
</reference>
<gene>
    <name evidence="1" type="ORF">ACFSC3_18935</name>
</gene>